<evidence type="ECO:0000256" key="4">
    <source>
        <dbReference type="ARBA" id="ARBA00022643"/>
    </source>
</evidence>
<dbReference type="InterPro" id="IPR039261">
    <property type="entry name" value="FNR_nucleotide-bd"/>
</dbReference>
<dbReference type="EMBL" id="JI169915">
    <property type="protein sequence ID" value="ADY44193.1"/>
    <property type="molecule type" value="mRNA"/>
</dbReference>
<keyword evidence="6" id="KW-0521">NADP</keyword>
<protein>
    <submittedName>
        <fullName evidence="10">NADPH-dependent diflavin oxidoreductase 1</fullName>
    </submittedName>
</protein>
<dbReference type="InterPro" id="IPR001094">
    <property type="entry name" value="Flavdoxin-like"/>
</dbReference>
<dbReference type="InterPro" id="IPR017938">
    <property type="entry name" value="Riboflavin_synthase-like_b-brl"/>
</dbReference>
<comment type="cofactor">
    <cofactor evidence="1">
        <name>FMN</name>
        <dbReference type="ChEBI" id="CHEBI:58210"/>
    </cofactor>
</comment>
<dbReference type="InterPro" id="IPR017927">
    <property type="entry name" value="FAD-bd_FR_type"/>
</dbReference>
<dbReference type="Gene3D" id="3.40.50.80">
    <property type="entry name" value="Nucleotide-binding domain of ferredoxin-NADP reductase (FNR) module"/>
    <property type="match status" value="1"/>
</dbReference>
<dbReference type="GO" id="GO:0016491">
    <property type="term" value="F:oxidoreductase activity"/>
    <property type="evidence" value="ECO:0007669"/>
    <property type="project" value="UniProtKB-KW"/>
</dbReference>
<dbReference type="SUPFAM" id="SSF52343">
    <property type="entry name" value="Ferredoxin reductase-like, C-terminal NADP-linked domain"/>
    <property type="match status" value="1"/>
</dbReference>
<dbReference type="InterPro" id="IPR001433">
    <property type="entry name" value="OxRdtase_FAD/NAD-bd"/>
</dbReference>
<dbReference type="PANTHER" id="PTHR19384:SF10">
    <property type="entry name" value="NADPH-DEPENDENT DIFLAVIN OXIDOREDUCTASE 1"/>
    <property type="match status" value="1"/>
</dbReference>
<reference evidence="10" key="1">
    <citation type="journal article" date="2011" name="Genome Res.">
        <title>Deep small RNA sequencing from the nematode Ascaris reveals conservation, functional diversification, and novel developmental profiles.</title>
        <authorList>
            <person name="Wang J."/>
            <person name="Czech B."/>
            <person name="Crunk A."/>
            <person name="Wallace A."/>
            <person name="Mitreva M."/>
            <person name="Hannon G.J."/>
            <person name="Davis R.E."/>
        </authorList>
    </citation>
    <scope>NUCLEOTIDE SEQUENCE</scope>
</reference>
<dbReference type="PRINTS" id="PR00371">
    <property type="entry name" value="FPNCR"/>
</dbReference>
<comment type="cofactor">
    <cofactor evidence="2">
        <name>FAD</name>
        <dbReference type="ChEBI" id="CHEBI:57692"/>
    </cofactor>
</comment>
<name>F1L239_ASCSU</name>
<organism evidence="10">
    <name type="scientific">Ascaris suum</name>
    <name type="common">Pig roundworm</name>
    <name type="synonym">Ascaris lumbricoides</name>
    <dbReference type="NCBI Taxonomy" id="6253"/>
    <lineage>
        <taxon>Eukaryota</taxon>
        <taxon>Metazoa</taxon>
        <taxon>Ecdysozoa</taxon>
        <taxon>Nematoda</taxon>
        <taxon>Chromadorea</taxon>
        <taxon>Rhabditida</taxon>
        <taxon>Spirurina</taxon>
        <taxon>Ascaridomorpha</taxon>
        <taxon>Ascaridoidea</taxon>
        <taxon>Ascarididae</taxon>
        <taxon>Ascaris</taxon>
    </lineage>
</organism>
<feature type="domain" description="Flavodoxin-like" evidence="8">
    <location>
        <begin position="4"/>
        <end position="148"/>
    </location>
</feature>
<dbReference type="PROSITE" id="PS50902">
    <property type="entry name" value="FLAVODOXIN_LIKE"/>
    <property type="match status" value="1"/>
</dbReference>
<dbReference type="Pfam" id="PF00258">
    <property type="entry name" value="Flavodoxin_1"/>
    <property type="match status" value="1"/>
</dbReference>
<accession>F1L239</accession>
<keyword evidence="5" id="KW-0274">FAD</keyword>
<dbReference type="SUPFAM" id="SSF52218">
    <property type="entry name" value="Flavoproteins"/>
    <property type="match status" value="1"/>
</dbReference>
<dbReference type="AlphaFoldDB" id="F1L239"/>
<evidence type="ECO:0000256" key="3">
    <source>
        <dbReference type="ARBA" id="ARBA00022630"/>
    </source>
</evidence>
<dbReference type="Gene3D" id="3.40.50.360">
    <property type="match status" value="1"/>
</dbReference>
<evidence type="ECO:0000259" key="9">
    <source>
        <dbReference type="PROSITE" id="PS51384"/>
    </source>
</evidence>
<evidence type="ECO:0000256" key="2">
    <source>
        <dbReference type="ARBA" id="ARBA00001974"/>
    </source>
</evidence>
<sequence length="588" mass="66751">MDSLLIVYATETGTAQDTAESLSHDAKYRNIRARVLSLEDYNIENLCNERCAVFVVATSGQGEMPSSIRANWKKLCHKSLSHETLAGVYIAVLALGDSSYQRYNFAGKKMFRRLRQLGAVPLIDLALADDQHELGIDATLDDFRDALFRRIAEMNLFEGISMVFDESKCLPPRYELCFEDAPEMIPLSSNSMKSTAGFTKATVKVNRRVTATDHFQDTRLVSIASMDGDHPLSYKPGDVLMVHPFNLHETLSIALDALGYTEAVLDRKFRAVPTDTNIPSLPEWLLDGYTSLRMCLERYFDLQIVPRRSFFKILSKLSTFEAEKERLLELASAEGLDDYLNYCVRPKRTIAETLRDFGCTARSIPPERLFDLLPTIRARAFSIASCPKTHGTVQLLVAKVEYRTKRMVEPRRGLCSSYISRLCPGDEIFVKVRPGTFRWPSEDCSLILVGPGTGVAPFRAILNYRCSLKREEEMASSLLFFGCRGEKKDFYFADEWPLLHSTRVITAFSRDNPQKKVYVQNKIREYADTVWDLLEHNNGFVFVAGRADNMPNDVMEQFKKIASSKGVDGERYFASLESKGRVQFETWN</sequence>
<evidence type="ECO:0000256" key="1">
    <source>
        <dbReference type="ARBA" id="ARBA00001917"/>
    </source>
</evidence>
<dbReference type="PROSITE" id="PS51384">
    <property type="entry name" value="FAD_FR"/>
    <property type="match status" value="1"/>
</dbReference>
<dbReference type="SUPFAM" id="SSF63380">
    <property type="entry name" value="Riboflavin synthase domain-like"/>
    <property type="match status" value="1"/>
</dbReference>
<evidence type="ECO:0000313" key="10">
    <source>
        <dbReference type="EMBL" id="ADY44193.1"/>
    </source>
</evidence>
<keyword evidence="7" id="KW-0560">Oxidoreductase</keyword>
<dbReference type="GO" id="GO:0010181">
    <property type="term" value="F:FMN binding"/>
    <property type="evidence" value="ECO:0007669"/>
    <property type="project" value="InterPro"/>
</dbReference>
<evidence type="ECO:0000256" key="6">
    <source>
        <dbReference type="ARBA" id="ARBA00022857"/>
    </source>
</evidence>
<proteinExistence type="evidence at transcript level"/>
<dbReference type="PRINTS" id="PR00369">
    <property type="entry name" value="FLAVODOXIN"/>
</dbReference>
<dbReference type="GO" id="GO:0050660">
    <property type="term" value="F:flavin adenine dinucleotide binding"/>
    <property type="evidence" value="ECO:0007669"/>
    <property type="project" value="TreeGrafter"/>
</dbReference>
<dbReference type="InterPro" id="IPR029039">
    <property type="entry name" value="Flavoprotein-like_sf"/>
</dbReference>
<dbReference type="Gene3D" id="1.20.990.10">
    <property type="entry name" value="NADPH-cytochrome p450 Reductase, Chain A, domain 3"/>
    <property type="match status" value="1"/>
</dbReference>
<dbReference type="InterPro" id="IPR003097">
    <property type="entry name" value="CysJ-like_FAD-binding"/>
</dbReference>
<dbReference type="InterPro" id="IPR001709">
    <property type="entry name" value="Flavoprot_Pyr_Nucl_cyt_Rdtase"/>
</dbReference>
<evidence type="ECO:0000256" key="5">
    <source>
        <dbReference type="ARBA" id="ARBA00022827"/>
    </source>
</evidence>
<keyword evidence="3" id="KW-0285">Flavoprotein</keyword>
<dbReference type="FunFam" id="3.40.50.80:FF:000032">
    <property type="entry name" value="NADPH-dependent diflavin oxidoreductase 1"/>
    <property type="match status" value="1"/>
</dbReference>
<dbReference type="GO" id="GO:0005829">
    <property type="term" value="C:cytosol"/>
    <property type="evidence" value="ECO:0007669"/>
    <property type="project" value="TreeGrafter"/>
</dbReference>
<dbReference type="PANTHER" id="PTHR19384">
    <property type="entry name" value="NITRIC OXIDE SYNTHASE-RELATED"/>
    <property type="match status" value="1"/>
</dbReference>
<keyword evidence="4" id="KW-0288">FMN</keyword>
<evidence type="ECO:0000259" key="8">
    <source>
        <dbReference type="PROSITE" id="PS50902"/>
    </source>
</evidence>
<dbReference type="InterPro" id="IPR008254">
    <property type="entry name" value="Flavodoxin/NO_synth"/>
</dbReference>
<dbReference type="Pfam" id="PF00667">
    <property type="entry name" value="FAD_binding_1"/>
    <property type="match status" value="1"/>
</dbReference>
<dbReference type="Pfam" id="PF00175">
    <property type="entry name" value="NAD_binding_1"/>
    <property type="match status" value="1"/>
</dbReference>
<feature type="domain" description="FAD-binding FR-type" evidence="9">
    <location>
        <begin position="196"/>
        <end position="440"/>
    </location>
</feature>
<dbReference type="Gene3D" id="2.40.30.10">
    <property type="entry name" value="Translation factors"/>
    <property type="match status" value="1"/>
</dbReference>
<dbReference type="InterPro" id="IPR023173">
    <property type="entry name" value="NADPH_Cyt_P450_Rdtase_alpha"/>
</dbReference>
<evidence type="ECO:0000256" key="7">
    <source>
        <dbReference type="ARBA" id="ARBA00023002"/>
    </source>
</evidence>